<dbReference type="Pfam" id="PF17237">
    <property type="entry name" value="Emr1"/>
    <property type="match status" value="1"/>
</dbReference>
<accession>A0AAN6SX95</accession>
<comment type="caution">
    <text evidence="3">The sequence shown here is derived from an EMBL/GenBank/DDBJ whole genome shotgun (WGS) entry which is preliminary data.</text>
</comment>
<reference evidence="3" key="1">
    <citation type="journal article" date="2023" name="Mol. Phylogenet. Evol.">
        <title>Genome-scale phylogeny and comparative genomics of the fungal order Sordariales.</title>
        <authorList>
            <person name="Hensen N."/>
            <person name="Bonometti L."/>
            <person name="Westerberg I."/>
            <person name="Brannstrom I.O."/>
            <person name="Guillou S."/>
            <person name="Cros-Aarteil S."/>
            <person name="Calhoun S."/>
            <person name="Haridas S."/>
            <person name="Kuo A."/>
            <person name="Mondo S."/>
            <person name="Pangilinan J."/>
            <person name="Riley R."/>
            <person name="LaButti K."/>
            <person name="Andreopoulos B."/>
            <person name="Lipzen A."/>
            <person name="Chen C."/>
            <person name="Yan M."/>
            <person name="Daum C."/>
            <person name="Ng V."/>
            <person name="Clum A."/>
            <person name="Steindorff A."/>
            <person name="Ohm R.A."/>
            <person name="Martin F."/>
            <person name="Silar P."/>
            <person name="Natvig D.O."/>
            <person name="Lalanne C."/>
            <person name="Gautier V."/>
            <person name="Ament-Velasquez S.L."/>
            <person name="Kruys A."/>
            <person name="Hutchinson M.I."/>
            <person name="Powell A.J."/>
            <person name="Barry K."/>
            <person name="Miller A.N."/>
            <person name="Grigoriev I.V."/>
            <person name="Debuchy R."/>
            <person name="Gladieux P."/>
            <person name="Hiltunen Thoren M."/>
            <person name="Johannesson H."/>
        </authorList>
    </citation>
    <scope>NUCLEOTIDE SEQUENCE</scope>
    <source>
        <strain evidence="3">CBS 757.83</strain>
    </source>
</reference>
<dbReference type="GO" id="GO:0007008">
    <property type="term" value="P:outer mitochondrial membrane organization"/>
    <property type="evidence" value="ECO:0007669"/>
    <property type="project" value="InterPro"/>
</dbReference>
<dbReference type="EMBL" id="MU863731">
    <property type="protein sequence ID" value="KAK4096194.1"/>
    <property type="molecule type" value="Genomic_DNA"/>
</dbReference>
<evidence type="ECO:0000256" key="2">
    <source>
        <dbReference type="SAM" id="SignalP"/>
    </source>
</evidence>
<keyword evidence="1" id="KW-0812">Transmembrane</keyword>
<dbReference type="GO" id="GO:0005739">
    <property type="term" value="C:mitochondrion"/>
    <property type="evidence" value="ECO:0007669"/>
    <property type="project" value="GOC"/>
</dbReference>
<proteinExistence type="predicted"/>
<reference evidence="3" key="2">
    <citation type="submission" date="2023-05" db="EMBL/GenBank/DDBJ databases">
        <authorList>
            <consortium name="Lawrence Berkeley National Laboratory"/>
            <person name="Steindorff A."/>
            <person name="Hensen N."/>
            <person name="Bonometti L."/>
            <person name="Westerberg I."/>
            <person name="Brannstrom I.O."/>
            <person name="Guillou S."/>
            <person name="Cros-Aarteil S."/>
            <person name="Calhoun S."/>
            <person name="Haridas S."/>
            <person name="Kuo A."/>
            <person name="Mondo S."/>
            <person name="Pangilinan J."/>
            <person name="Riley R."/>
            <person name="Labutti K."/>
            <person name="Andreopoulos B."/>
            <person name="Lipzen A."/>
            <person name="Chen C."/>
            <person name="Yanf M."/>
            <person name="Daum C."/>
            <person name="Ng V."/>
            <person name="Clum A."/>
            <person name="Ohm R."/>
            <person name="Martin F."/>
            <person name="Silar P."/>
            <person name="Natvig D."/>
            <person name="Lalanne C."/>
            <person name="Gautier V."/>
            <person name="Ament-Velasquez S.L."/>
            <person name="Kruys A."/>
            <person name="Hutchinson M.I."/>
            <person name="Powell A.J."/>
            <person name="Barry K."/>
            <person name="Miller A.N."/>
            <person name="Grigoriev I.V."/>
            <person name="Debuchy R."/>
            <person name="Gladieux P."/>
            <person name="Thoren M.H."/>
            <person name="Johannesson H."/>
        </authorList>
    </citation>
    <scope>NUCLEOTIDE SEQUENCE</scope>
    <source>
        <strain evidence="3">CBS 757.83</strain>
    </source>
</reference>
<keyword evidence="2" id="KW-0732">Signal</keyword>
<evidence type="ECO:0000313" key="3">
    <source>
        <dbReference type="EMBL" id="KAK4096194.1"/>
    </source>
</evidence>
<protein>
    <submittedName>
        <fullName evidence="3">Uncharacterized protein</fullName>
    </submittedName>
</protein>
<sequence length="68" mass="7709">MVSFWALCGLILANARQASFPNLRRLFIEARTDNEERDVSRRAFYNAVLFLGSVAVFSLIAQRMNASI</sequence>
<feature type="chain" id="PRO_5043043147" evidence="2">
    <location>
        <begin position="16"/>
        <end position="68"/>
    </location>
</feature>
<dbReference type="InterPro" id="IPR035195">
    <property type="entry name" value="Emr1"/>
</dbReference>
<organism evidence="3 4">
    <name type="scientific">Parathielavia hyrcaniae</name>
    <dbReference type="NCBI Taxonomy" id="113614"/>
    <lineage>
        <taxon>Eukaryota</taxon>
        <taxon>Fungi</taxon>
        <taxon>Dikarya</taxon>
        <taxon>Ascomycota</taxon>
        <taxon>Pezizomycotina</taxon>
        <taxon>Sordariomycetes</taxon>
        <taxon>Sordariomycetidae</taxon>
        <taxon>Sordariales</taxon>
        <taxon>Chaetomiaceae</taxon>
        <taxon>Parathielavia</taxon>
    </lineage>
</organism>
<keyword evidence="1" id="KW-0472">Membrane</keyword>
<dbReference type="AlphaFoldDB" id="A0AAN6SX95"/>
<feature type="signal peptide" evidence="2">
    <location>
        <begin position="1"/>
        <end position="15"/>
    </location>
</feature>
<keyword evidence="4" id="KW-1185">Reference proteome</keyword>
<evidence type="ECO:0000313" key="4">
    <source>
        <dbReference type="Proteomes" id="UP001305647"/>
    </source>
</evidence>
<gene>
    <name evidence="3" type="ORF">N658DRAFT_436618</name>
</gene>
<evidence type="ECO:0000256" key="1">
    <source>
        <dbReference type="SAM" id="Phobius"/>
    </source>
</evidence>
<feature type="transmembrane region" description="Helical" evidence="1">
    <location>
        <begin position="42"/>
        <end position="61"/>
    </location>
</feature>
<keyword evidence="1" id="KW-1133">Transmembrane helix</keyword>
<dbReference type="Proteomes" id="UP001305647">
    <property type="component" value="Unassembled WGS sequence"/>
</dbReference>
<name>A0AAN6SX95_9PEZI</name>